<name>A0A1H6BSI1_9VIBR</name>
<dbReference type="NCBIfam" id="TIGR00277">
    <property type="entry name" value="HDIG"/>
    <property type="match status" value="1"/>
</dbReference>
<dbReference type="SUPFAM" id="SSF109604">
    <property type="entry name" value="HD-domain/PDEase-like"/>
    <property type="match status" value="1"/>
</dbReference>
<feature type="domain" description="HD" evidence="1">
    <location>
        <begin position="167"/>
        <end position="290"/>
    </location>
</feature>
<dbReference type="CDD" id="cd00077">
    <property type="entry name" value="HDc"/>
    <property type="match status" value="1"/>
</dbReference>
<dbReference type="PROSITE" id="PS51832">
    <property type="entry name" value="HD_GYP"/>
    <property type="match status" value="1"/>
</dbReference>
<sequence length="417" mass="47175">MASIKISVDRLQPGLHVRLPVKWNDHPFLFNVFKIKSQEQVRIIRQLGIKFVHINPDLSDVAPLPAQQQPPVIIADANTRSESERLWDEKQQRIEELSAYRRRVSRCEKEFDRSLARIRNVMTKLRSRPELATKEAKLLVDDIVESLLSEEEVTLHLMGSKSEFEDIYFHSLNVSVLSMIIAKAKGLDAAAIKSVAMAALFHDIGKIKIPSSILRKTTPLTEPETNYLKLHTKYGSDIVQSIGTLPEEVTVVIEQHHELLDGSGYPAGLQGDEINSVAQIISVANAFDNLCHHQNPQEKKIPYTALSYLYKHAKSLYNQENLSILIKYMGVYPPGTVVKLSNEMIGLVVSINSANLLCPNVLIYDPTVPKLQAPIVTLDPNELKVESVIHPERLPEEIREYLNPRARISYYLEDNKV</sequence>
<dbReference type="InterPro" id="IPR037522">
    <property type="entry name" value="HD_GYP_dom"/>
</dbReference>
<dbReference type="AlphaFoldDB" id="A0A1H6BSI1"/>
<dbReference type="EMBL" id="FNVG01000025">
    <property type="protein sequence ID" value="SEG63405.1"/>
    <property type="molecule type" value="Genomic_DNA"/>
</dbReference>
<keyword evidence="4" id="KW-1185">Reference proteome</keyword>
<dbReference type="RefSeq" id="WP_103881950.1">
    <property type="nucleotide sequence ID" value="NZ_FNVG01000025.1"/>
</dbReference>
<dbReference type="InterPro" id="IPR006674">
    <property type="entry name" value="HD_domain"/>
</dbReference>
<proteinExistence type="predicted"/>
<dbReference type="Gene3D" id="1.10.3210.10">
    <property type="entry name" value="Hypothetical protein af1432"/>
    <property type="match status" value="1"/>
</dbReference>
<dbReference type="InterPro" id="IPR021812">
    <property type="entry name" value="DUF3391"/>
</dbReference>
<dbReference type="OrthoDB" id="9764808at2"/>
<organism evidence="3 4">
    <name type="scientific">Vibrio hangzhouensis</name>
    <dbReference type="NCBI Taxonomy" id="462991"/>
    <lineage>
        <taxon>Bacteria</taxon>
        <taxon>Pseudomonadati</taxon>
        <taxon>Pseudomonadota</taxon>
        <taxon>Gammaproteobacteria</taxon>
        <taxon>Vibrionales</taxon>
        <taxon>Vibrionaceae</taxon>
        <taxon>Vibrio</taxon>
    </lineage>
</organism>
<dbReference type="PANTHER" id="PTHR43155:SF2">
    <property type="entry name" value="CYCLIC DI-GMP PHOSPHODIESTERASE PA4108"/>
    <property type="match status" value="1"/>
</dbReference>
<dbReference type="Pfam" id="PF13487">
    <property type="entry name" value="HD_5"/>
    <property type="match status" value="1"/>
</dbReference>
<gene>
    <name evidence="3" type="ORF">SAMN04488244_1259</name>
</gene>
<dbReference type="GO" id="GO:0008081">
    <property type="term" value="F:phosphoric diester hydrolase activity"/>
    <property type="evidence" value="ECO:0007669"/>
    <property type="project" value="UniProtKB-ARBA"/>
</dbReference>
<protein>
    <submittedName>
        <fullName evidence="3">HDIG domain-containing protein</fullName>
    </submittedName>
</protein>
<dbReference type="Proteomes" id="UP000236721">
    <property type="component" value="Unassembled WGS sequence"/>
</dbReference>
<feature type="domain" description="HD-GYP" evidence="2">
    <location>
        <begin position="147"/>
        <end position="341"/>
    </location>
</feature>
<dbReference type="PANTHER" id="PTHR43155">
    <property type="entry name" value="CYCLIC DI-GMP PHOSPHODIESTERASE PA4108-RELATED"/>
    <property type="match status" value="1"/>
</dbReference>
<dbReference type="Pfam" id="PF11871">
    <property type="entry name" value="DUF3391"/>
    <property type="match status" value="1"/>
</dbReference>
<dbReference type="InterPro" id="IPR003607">
    <property type="entry name" value="HD/PDEase_dom"/>
</dbReference>
<evidence type="ECO:0000259" key="1">
    <source>
        <dbReference type="PROSITE" id="PS51831"/>
    </source>
</evidence>
<evidence type="ECO:0000313" key="3">
    <source>
        <dbReference type="EMBL" id="SEG63405.1"/>
    </source>
</evidence>
<evidence type="ECO:0000313" key="4">
    <source>
        <dbReference type="Proteomes" id="UP000236721"/>
    </source>
</evidence>
<dbReference type="PROSITE" id="PS51831">
    <property type="entry name" value="HD"/>
    <property type="match status" value="1"/>
</dbReference>
<accession>A0A1H6BSI1</accession>
<reference evidence="4" key="1">
    <citation type="submission" date="2016-10" db="EMBL/GenBank/DDBJ databases">
        <authorList>
            <person name="Varghese N."/>
            <person name="Submissions S."/>
        </authorList>
    </citation>
    <scope>NUCLEOTIDE SEQUENCE [LARGE SCALE GENOMIC DNA]</scope>
    <source>
        <strain evidence="4">CGMCC 1.7062</strain>
    </source>
</reference>
<dbReference type="InterPro" id="IPR006675">
    <property type="entry name" value="HDIG_dom"/>
</dbReference>
<evidence type="ECO:0000259" key="2">
    <source>
        <dbReference type="PROSITE" id="PS51832"/>
    </source>
</evidence>
<dbReference type="SMART" id="SM00471">
    <property type="entry name" value="HDc"/>
    <property type="match status" value="1"/>
</dbReference>